<gene>
    <name evidence="1" type="ORF">AAE3_LOCUS7409</name>
</gene>
<protein>
    <recommendedName>
        <fullName evidence="3">F-box domain-containing protein</fullName>
    </recommendedName>
</protein>
<dbReference type="PROSITE" id="PS00436">
    <property type="entry name" value="PEROXIDASE_2"/>
    <property type="match status" value="1"/>
</dbReference>
<dbReference type="EMBL" id="CACVBS010000047">
    <property type="protein sequence ID" value="CAA7265262.1"/>
    <property type="molecule type" value="Genomic_DNA"/>
</dbReference>
<evidence type="ECO:0000313" key="2">
    <source>
        <dbReference type="Proteomes" id="UP000467700"/>
    </source>
</evidence>
<reference evidence="1 2" key="1">
    <citation type="submission" date="2020-01" db="EMBL/GenBank/DDBJ databases">
        <authorList>
            <person name="Gupta K D."/>
        </authorList>
    </citation>
    <scope>NUCLEOTIDE SEQUENCE [LARGE SCALE GENOMIC DNA]</scope>
</reference>
<keyword evidence="2" id="KW-1185">Reference proteome</keyword>
<proteinExistence type="predicted"/>
<sequence length="445" mass="50664">MADPRPSYATWKQYIKRLEDKEDKYERRYPHECKKPPPPLHYPHHLAGVCEHFHDILLDSPRLWTTIVVFLDFELIETISDLKMSLRFSQDFPLDVSVDHWLKSIRDRGFCDDENIASRAVIKILRLHFHRCRTIEYSAVLGTSLPSPSRDLSALSSTLESLILKCKFDDEHPNGILFGEDPAPILDLASSPLMNLEDLYLSGYTVMDACRNAPQLVQAAQATLILRDYQATRSGEPAKQIVPHLLKALTHAPPRHIFWSRDVVLYDIDVSHWQAGMLYKPFCMQGVATLTLTGLEGGTMSNLLDYVDFSDASLLTVTRCHIPEGVRRFGYGEQLHLDDLRGWPDLVDLLEEWNGLHLSIMRHAGPLDLILRLLAKRRKAGKCSMNELLLDDCTNFSVRAMKRLCKSRRPTDMDNVAVCGIGPVISTEERCWFESVDVMDGTHDG</sequence>
<name>A0A8S0X2N3_CYCAE</name>
<organism evidence="1 2">
    <name type="scientific">Cyclocybe aegerita</name>
    <name type="common">Black poplar mushroom</name>
    <name type="synonym">Agrocybe aegerita</name>
    <dbReference type="NCBI Taxonomy" id="1973307"/>
    <lineage>
        <taxon>Eukaryota</taxon>
        <taxon>Fungi</taxon>
        <taxon>Dikarya</taxon>
        <taxon>Basidiomycota</taxon>
        <taxon>Agaricomycotina</taxon>
        <taxon>Agaricomycetes</taxon>
        <taxon>Agaricomycetidae</taxon>
        <taxon>Agaricales</taxon>
        <taxon>Agaricineae</taxon>
        <taxon>Bolbitiaceae</taxon>
        <taxon>Cyclocybe</taxon>
    </lineage>
</organism>
<dbReference type="OrthoDB" id="3001771at2759"/>
<dbReference type="Proteomes" id="UP000467700">
    <property type="component" value="Unassembled WGS sequence"/>
</dbReference>
<dbReference type="GO" id="GO:0004601">
    <property type="term" value="F:peroxidase activity"/>
    <property type="evidence" value="ECO:0007669"/>
    <property type="project" value="InterPro"/>
</dbReference>
<comment type="caution">
    <text evidence="1">The sequence shown here is derived from an EMBL/GenBank/DDBJ whole genome shotgun (WGS) entry which is preliminary data.</text>
</comment>
<dbReference type="InterPro" id="IPR019794">
    <property type="entry name" value="Peroxidases_AS"/>
</dbReference>
<accession>A0A8S0X2N3</accession>
<evidence type="ECO:0000313" key="1">
    <source>
        <dbReference type="EMBL" id="CAA7265262.1"/>
    </source>
</evidence>
<evidence type="ECO:0008006" key="3">
    <source>
        <dbReference type="Google" id="ProtNLM"/>
    </source>
</evidence>
<dbReference type="AlphaFoldDB" id="A0A8S0X2N3"/>